<feature type="transmembrane region" description="Helical" evidence="1">
    <location>
        <begin position="366"/>
        <end position="387"/>
    </location>
</feature>
<reference evidence="2 3" key="1">
    <citation type="journal article" date="2013" name="Environ. Microbiol.">
        <title>Genome analysis of Chitinivibrio alkaliphilus gen. nov., sp. nov., a novel extremely haloalkaliphilic anaerobic chitinolytic bacterium from the candidate phylum Termite Group 3.</title>
        <authorList>
            <person name="Sorokin D.Y."/>
            <person name="Gumerov V.M."/>
            <person name="Rakitin A.L."/>
            <person name="Beletsky A.V."/>
            <person name="Damste J.S."/>
            <person name="Muyzer G."/>
            <person name="Mardanov A.V."/>
            <person name="Ravin N.V."/>
        </authorList>
    </citation>
    <scope>NUCLEOTIDE SEQUENCE [LARGE SCALE GENOMIC DNA]</scope>
    <source>
        <strain evidence="2 3">ACht1</strain>
    </source>
</reference>
<dbReference type="Gene3D" id="3.30.70.1440">
    <property type="entry name" value="Multidrug efflux transporter AcrB pore domain"/>
    <property type="match status" value="1"/>
</dbReference>
<dbReference type="AlphaFoldDB" id="U7DBH6"/>
<feature type="transmembrane region" description="Helical" evidence="1">
    <location>
        <begin position="535"/>
        <end position="553"/>
    </location>
</feature>
<dbReference type="EMBL" id="ASJR01000003">
    <property type="protein sequence ID" value="ERP38913.1"/>
    <property type="molecule type" value="Genomic_DNA"/>
</dbReference>
<dbReference type="RefSeq" id="WP_022635941.1">
    <property type="nucleotide sequence ID" value="NZ_ASJR01000003.1"/>
</dbReference>
<feature type="transmembrane region" description="Helical" evidence="1">
    <location>
        <begin position="343"/>
        <end position="359"/>
    </location>
</feature>
<dbReference type="SUPFAM" id="SSF82714">
    <property type="entry name" value="Multidrug efflux transporter AcrB TolC docking domain, DN and DC subdomains"/>
    <property type="match status" value="1"/>
</dbReference>
<sequence>MDIIKASIQRPLMMSMVILALSMFGYVAWSDLAIDRMPEMDLPYVTVRAVYPGATPQEVEDNILRPMEDQLSTIGGIRHITSYGMENAGFIVLQFEDEINEDDAANEVKDNLDLIMNDFPDDMESPIVTKFDPNDVPIVTLAVTGDVDMETLRRYVDQNIGDRFGRINGVANVEVTGGLEREILVDLDKEKMAAHNLSIFQVMPLLEMQNFSLPAGRIIGERKEYSVRTDGRFQNLREIEDIRIPIHKSLGDHEASYHIRLRDIATVSDSTALVRDGVRFQGQDAVQVAINKSSDGNTVEIADGILALVEEIRHELPSGMDMVVVEDKSDFIRDTIAGTYENILMGIVLTGAILFLFLFDWRLTLIVGITMPVSLIMAMIGVGAMGFTLNTVVMMALTISVGVLVTNSIVVIENIVRHRNTGQDVRLASEEGAREIFTSVLASTLTNLAVFIPIANTTGIVGNVFQSLGLTIVFATLASLFLSFTLVPMLSSRMLKPKDKTNHDELHMVDKVLLYVDRFYGNFLNTLLEHSWSKIGVVLGTILFFFFTMTRIAPQLGNEFMESVDQGYISINIELPPGTPYAVTESVVADIEQRSQDVPHLREISSSIGGGGTETGVQYAEVRLRLTPETERDKSAFDIVNMIRPQYADFPDAQITIAVTDDMGGGGGGDIVLELYGDNMDELLAYYEEVTHRMEHEIGGLTDFGSSWKGEQPEIFIRPKRDMLEHYGLQRDLSASMAVQNTAALLRFNITGNDDAVFTEDNEEYPIRIQLQERYRKNIHDIQTMDVLTPRGYVQLQELFHIETTQAVSNITRKNRQRMIQVTCNIIEGDLGGKVGEIENMLETIEGFENLSYAFGGYQELNEETNEQLLFAGTLAIILTLMVLIGILESVKMGVVIFLTIPLGFIGVVWALFLTGNNISMISSLSMIMLIGIVVNNAILLIDYARIQRVKRGITARRAIVEAAEMKLKPILMANLAIIISMVPMALAMGAGGSFRAPFAVTAIGGIIVSTALTFFVIPILYVATASKEVVPQE</sequence>
<dbReference type="SUPFAM" id="SSF82693">
    <property type="entry name" value="Multidrug efflux transporter AcrB pore domain, PN1, PN2, PC1 and PC2 subdomains"/>
    <property type="match status" value="3"/>
</dbReference>
<feature type="transmembrane region" description="Helical" evidence="1">
    <location>
        <begin position="12"/>
        <end position="29"/>
    </location>
</feature>
<dbReference type="Gene3D" id="3.30.70.1320">
    <property type="entry name" value="Multidrug efflux transporter AcrB pore domain like"/>
    <property type="match status" value="1"/>
</dbReference>
<dbReference type="OrthoDB" id="9807612at2"/>
<dbReference type="SUPFAM" id="SSF82866">
    <property type="entry name" value="Multidrug efflux transporter AcrB transmembrane domain"/>
    <property type="match status" value="2"/>
</dbReference>
<dbReference type="Proteomes" id="UP000017148">
    <property type="component" value="Unassembled WGS sequence"/>
</dbReference>
<dbReference type="Pfam" id="PF00873">
    <property type="entry name" value="ACR_tran"/>
    <property type="match status" value="1"/>
</dbReference>
<keyword evidence="1" id="KW-0472">Membrane</keyword>
<dbReference type="PRINTS" id="PR00702">
    <property type="entry name" value="ACRIFLAVINRP"/>
</dbReference>
<evidence type="ECO:0000313" key="3">
    <source>
        <dbReference type="Proteomes" id="UP000017148"/>
    </source>
</evidence>
<feature type="transmembrane region" description="Helical" evidence="1">
    <location>
        <begin position="919"/>
        <end position="942"/>
    </location>
</feature>
<dbReference type="PANTHER" id="PTHR32063:SF0">
    <property type="entry name" value="SWARMING MOTILITY PROTEIN SWRC"/>
    <property type="match status" value="1"/>
</dbReference>
<gene>
    <name evidence="2" type="ORF">CALK_0401</name>
</gene>
<feature type="transmembrane region" description="Helical" evidence="1">
    <location>
        <begin position="895"/>
        <end position="913"/>
    </location>
</feature>
<dbReference type="PANTHER" id="PTHR32063">
    <property type="match status" value="1"/>
</dbReference>
<evidence type="ECO:0000313" key="2">
    <source>
        <dbReference type="EMBL" id="ERP38913.1"/>
    </source>
</evidence>
<dbReference type="STRING" id="1313304.CALK_0401"/>
<dbReference type="eggNOG" id="COG0841">
    <property type="taxonomic scope" value="Bacteria"/>
</dbReference>
<feature type="transmembrane region" description="Helical" evidence="1">
    <location>
        <begin position="869"/>
        <end position="888"/>
    </location>
</feature>
<dbReference type="GO" id="GO:0042910">
    <property type="term" value="F:xenobiotic transmembrane transporter activity"/>
    <property type="evidence" value="ECO:0007669"/>
    <property type="project" value="TreeGrafter"/>
</dbReference>
<dbReference type="InterPro" id="IPR001036">
    <property type="entry name" value="Acrflvin-R"/>
</dbReference>
<dbReference type="Gene3D" id="3.30.2090.10">
    <property type="entry name" value="Multidrug efflux transporter AcrB TolC docking domain, DN and DC subdomains"/>
    <property type="match status" value="2"/>
</dbReference>
<protein>
    <submittedName>
        <fullName evidence="2">Acriflavin resistance protein</fullName>
    </submittedName>
</protein>
<proteinExistence type="predicted"/>
<keyword evidence="3" id="KW-1185">Reference proteome</keyword>
<feature type="transmembrane region" description="Helical" evidence="1">
    <location>
        <begin position="467"/>
        <end position="490"/>
    </location>
</feature>
<name>U7DBH6_9BACT</name>
<feature type="transmembrane region" description="Helical" evidence="1">
    <location>
        <begin position="436"/>
        <end position="455"/>
    </location>
</feature>
<evidence type="ECO:0000256" key="1">
    <source>
        <dbReference type="SAM" id="Phobius"/>
    </source>
</evidence>
<keyword evidence="1" id="KW-1133">Transmembrane helix</keyword>
<feature type="transmembrane region" description="Helical" evidence="1">
    <location>
        <begin position="999"/>
        <end position="1024"/>
    </location>
</feature>
<dbReference type="Gene3D" id="3.30.70.1430">
    <property type="entry name" value="Multidrug efflux transporter AcrB pore domain"/>
    <property type="match status" value="2"/>
</dbReference>
<keyword evidence="1" id="KW-0812">Transmembrane</keyword>
<organism evidence="2 3">
    <name type="scientific">Chitinivibrio alkaliphilus ACht1</name>
    <dbReference type="NCBI Taxonomy" id="1313304"/>
    <lineage>
        <taxon>Bacteria</taxon>
        <taxon>Pseudomonadati</taxon>
        <taxon>Fibrobacterota</taxon>
        <taxon>Chitinivibrionia</taxon>
        <taxon>Chitinivibrionales</taxon>
        <taxon>Chitinivibrionaceae</taxon>
        <taxon>Chitinivibrio</taxon>
    </lineage>
</organism>
<dbReference type="Gene3D" id="1.20.1640.10">
    <property type="entry name" value="Multidrug efflux transporter AcrB transmembrane domain"/>
    <property type="match status" value="2"/>
</dbReference>
<feature type="transmembrane region" description="Helical" evidence="1">
    <location>
        <begin position="972"/>
        <end position="993"/>
    </location>
</feature>
<feature type="transmembrane region" description="Helical" evidence="1">
    <location>
        <begin position="393"/>
        <end position="416"/>
    </location>
</feature>
<dbReference type="InterPro" id="IPR027463">
    <property type="entry name" value="AcrB_DN_DC_subdom"/>
</dbReference>
<comment type="caution">
    <text evidence="2">The sequence shown here is derived from an EMBL/GenBank/DDBJ whole genome shotgun (WGS) entry which is preliminary data.</text>
</comment>
<accession>U7DBH6</accession>
<dbReference type="GO" id="GO:0005886">
    <property type="term" value="C:plasma membrane"/>
    <property type="evidence" value="ECO:0007669"/>
    <property type="project" value="TreeGrafter"/>
</dbReference>